<reference evidence="1" key="1">
    <citation type="journal article" date="2015" name="Nature">
        <title>Complex archaea that bridge the gap between prokaryotes and eukaryotes.</title>
        <authorList>
            <person name="Spang A."/>
            <person name="Saw J.H."/>
            <person name="Jorgensen S.L."/>
            <person name="Zaremba-Niedzwiedzka K."/>
            <person name="Martijn J."/>
            <person name="Lind A.E."/>
            <person name="van Eijk R."/>
            <person name="Schleper C."/>
            <person name="Guy L."/>
            <person name="Ettema T.J."/>
        </authorList>
    </citation>
    <scope>NUCLEOTIDE SEQUENCE</scope>
</reference>
<dbReference type="Gene3D" id="3.40.50.300">
    <property type="entry name" value="P-loop containing nucleotide triphosphate hydrolases"/>
    <property type="match status" value="1"/>
</dbReference>
<comment type="caution">
    <text evidence="1">The sequence shown here is derived from an EMBL/GenBank/DDBJ whole genome shotgun (WGS) entry which is preliminary data.</text>
</comment>
<organism evidence="1">
    <name type="scientific">marine sediment metagenome</name>
    <dbReference type="NCBI Taxonomy" id="412755"/>
    <lineage>
        <taxon>unclassified sequences</taxon>
        <taxon>metagenomes</taxon>
        <taxon>ecological metagenomes</taxon>
    </lineage>
</organism>
<protein>
    <recommendedName>
        <fullName evidence="2">Terminase large subunit gp17-like C-terminal domain-containing protein</fullName>
    </recommendedName>
</protein>
<dbReference type="InterPro" id="IPR027417">
    <property type="entry name" value="P-loop_NTPase"/>
</dbReference>
<evidence type="ECO:0000313" key="1">
    <source>
        <dbReference type="EMBL" id="KKK63085.1"/>
    </source>
</evidence>
<gene>
    <name evidence="1" type="ORF">LCGC14_2997840</name>
</gene>
<dbReference type="AlphaFoldDB" id="A0A0F8XPG7"/>
<evidence type="ECO:0008006" key="2">
    <source>
        <dbReference type="Google" id="ProtNLM"/>
    </source>
</evidence>
<accession>A0A0F8XPG7</accession>
<proteinExistence type="predicted"/>
<name>A0A0F8XPG7_9ZZZZ</name>
<dbReference type="EMBL" id="LAZR01061681">
    <property type="protein sequence ID" value="KKK63085.1"/>
    <property type="molecule type" value="Genomic_DNA"/>
</dbReference>
<sequence>MIPNRQFNDRINDYQIEFLAAFDQGRRFFVLEWHRRAYKTTTAINLLIRECYRNPKSKYVYVAPTQVWARNIVWDDPTMLWDSLPPQEEMGWTANGQKMLITFDNGAMPVCN</sequence>